<organism evidence="2 3">
    <name type="scientific">Blattamonas nauphoetae</name>
    <dbReference type="NCBI Taxonomy" id="2049346"/>
    <lineage>
        <taxon>Eukaryota</taxon>
        <taxon>Metamonada</taxon>
        <taxon>Preaxostyla</taxon>
        <taxon>Oxymonadida</taxon>
        <taxon>Blattamonas</taxon>
    </lineage>
</organism>
<gene>
    <name evidence="2" type="ORF">BLNAU_16979</name>
</gene>
<feature type="compositionally biased region" description="Polar residues" evidence="1">
    <location>
        <begin position="7"/>
        <end position="21"/>
    </location>
</feature>
<protein>
    <submittedName>
        <fullName evidence="2">Uncharacterized protein</fullName>
    </submittedName>
</protein>
<dbReference type="Proteomes" id="UP001281761">
    <property type="component" value="Unassembled WGS sequence"/>
</dbReference>
<sequence length="242" mass="26510">MPVIPTHPSSPLSSQTESVTDAIMSPSTSQISVSMQWMCDSPFKPVASVSFNEDDLGLDDSDNEKSTPSEVAQPDAPFHQRETIRAVVLVVVVRLPSSAVCHADVLPATLSAIPSLTPPFSPSPADRSGTVFSNSPPSTGISTLHKSTILTQQPSPPHSQTDTCRSMRTTPTSPLTQHEQNMINERHRPKEREQDKWAQWDGMDNSMRHGEFGGGEADLVDEAENTLEKEEHVFKQKGRSER</sequence>
<evidence type="ECO:0000313" key="2">
    <source>
        <dbReference type="EMBL" id="KAK2948106.1"/>
    </source>
</evidence>
<evidence type="ECO:0000313" key="3">
    <source>
        <dbReference type="Proteomes" id="UP001281761"/>
    </source>
</evidence>
<feature type="compositionally biased region" description="Basic and acidic residues" evidence="1">
    <location>
        <begin position="184"/>
        <end position="198"/>
    </location>
</feature>
<feature type="region of interest" description="Disordered" evidence="1">
    <location>
        <begin position="52"/>
        <end position="78"/>
    </location>
</feature>
<reference evidence="2 3" key="1">
    <citation type="journal article" date="2022" name="bioRxiv">
        <title>Genomics of Preaxostyla Flagellates Illuminates Evolutionary Transitions and the Path Towards Mitochondrial Loss.</title>
        <authorList>
            <person name="Novak L.V.F."/>
            <person name="Treitli S.C."/>
            <person name="Pyrih J."/>
            <person name="Halakuc P."/>
            <person name="Pipaliya S.V."/>
            <person name="Vacek V."/>
            <person name="Brzon O."/>
            <person name="Soukal P."/>
            <person name="Eme L."/>
            <person name="Dacks J.B."/>
            <person name="Karnkowska A."/>
            <person name="Elias M."/>
            <person name="Hampl V."/>
        </authorList>
    </citation>
    <scope>NUCLEOTIDE SEQUENCE [LARGE SCALE GENOMIC DNA]</scope>
    <source>
        <strain evidence="2">NAU3</strain>
        <tissue evidence="2">Gut</tissue>
    </source>
</reference>
<feature type="compositionally biased region" description="Polar residues" evidence="1">
    <location>
        <begin position="150"/>
        <end position="183"/>
    </location>
</feature>
<dbReference type="EMBL" id="JARBJD010000184">
    <property type="protein sequence ID" value="KAK2948106.1"/>
    <property type="molecule type" value="Genomic_DNA"/>
</dbReference>
<feature type="region of interest" description="Disordered" evidence="1">
    <location>
        <begin position="150"/>
        <end position="216"/>
    </location>
</feature>
<feature type="region of interest" description="Disordered" evidence="1">
    <location>
        <begin position="1"/>
        <end position="21"/>
    </location>
</feature>
<name>A0ABQ9X7W0_9EUKA</name>
<keyword evidence="3" id="KW-1185">Reference proteome</keyword>
<accession>A0ABQ9X7W0</accession>
<feature type="compositionally biased region" description="Acidic residues" evidence="1">
    <location>
        <begin position="52"/>
        <end position="62"/>
    </location>
</feature>
<comment type="caution">
    <text evidence="2">The sequence shown here is derived from an EMBL/GenBank/DDBJ whole genome shotgun (WGS) entry which is preliminary data.</text>
</comment>
<evidence type="ECO:0000256" key="1">
    <source>
        <dbReference type="SAM" id="MobiDB-lite"/>
    </source>
</evidence>
<proteinExistence type="predicted"/>